<proteinExistence type="predicted"/>
<comment type="caution">
    <text evidence="4">The sequence shown here is derived from an EMBL/GenBank/DDBJ whole genome shotgun (WGS) entry which is preliminary data.</text>
</comment>
<dbReference type="SUPFAM" id="SSF50249">
    <property type="entry name" value="Nucleic acid-binding proteins"/>
    <property type="match status" value="1"/>
</dbReference>
<evidence type="ECO:0000313" key="5">
    <source>
        <dbReference type="Proteomes" id="UP001165580"/>
    </source>
</evidence>
<dbReference type="PROSITE" id="PS50935">
    <property type="entry name" value="SSB"/>
    <property type="match status" value="1"/>
</dbReference>
<dbReference type="EMBL" id="JANTEZ010000003">
    <property type="protein sequence ID" value="MCS5714421.1"/>
    <property type="molecule type" value="Genomic_DNA"/>
</dbReference>
<evidence type="ECO:0000256" key="2">
    <source>
        <dbReference type="PROSITE-ProRule" id="PRU00252"/>
    </source>
</evidence>
<dbReference type="InterPro" id="IPR012340">
    <property type="entry name" value="NA-bd_OB-fold"/>
</dbReference>
<name>A0ABT2GI09_9MICO</name>
<keyword evidence="5" id="KW-1185">Reference proteome</keyword>
<protein>
    <submittedName>
        <fullName evidence="4">Single-stranded DNA-binding protein</fullName>
    </submittedName>
</protein>
<gene>
    <name evidence="4" type="ORF">NVV95_07615</name>
</gene>
<dbReference type="GO" id="GO:0003677">
    <property type="term" value="F:DNA binding"/>
    <property type="evidence" value="ECO:0007669"/>
    <property type="project" value="UniProtKB-KW"/>
</dbReference>
<dbReference type="Pfam" id="PF00436">
    <property type="entry name" value="SSB"/>
    <property type="match status" value="1"/>
</dbReference>
<keyword evidence="1 2" id="KW-0238">DNA-binding</keyword>
<sequence>MTDTMTLTGVVATLPRHITTNTGLDITSFRLASSQRRFDREQQKWVETDTNWYTVTGFRQLAQNMAASIEQGQRVVVSGRVRIRPWENAERSGTTIEIEADALGHDLGWGTAVWARTQSSGSGGGAGAGHGSASGDGGSGEKWAHDELAAGLAPAGGLRDPQQGQGVPDARGDVSDATAPEAPLEAGLPF</sequence>
<evidence type="ECO:0000313" key="4">
    <source>
        <dbReference type="EMBL" id="MCS5714421.1"/>
    </source>
</evidence>
<dbReference type="CDD" id="cd04496">
    <property type="entry name" value="SSB_OBF"/>
    <property type="match status" value="1"/>
</dbReference>
<evidence type="ECO:0000256" key="1">
    <source>
        <dbReference type="ARBA" id="ARBA00023125"/>
    </source>
</evidence>
<feature type="region of interest" description="Disordered" evidence="3">
    <location>
        <begin position="116"/>
        <end position="190"/>
    </location>
</feature>
<dbReference type="RefSeq" id="WP_259485953.1">
    <property type="nucleotide sequence ID" value="NZ_JANTEZ010000003.1"/>
</dbReference>
<dbReference type="InterPro" id="IPR000424">
    <property type="entry name" value="Primosome_PriB/ssb"/>
</dbReference>
<accession>A0ABT2GI09</accession>
<evidence type="ECO:0000256" key="3">
    <source>
        <dbReference type="SAM" id="MobiDB-lite"/>
    </source>
</evidence>
<feature type="compositionally biased region" description="Gly residues" evidence="3">
    <location>
        <begin position="121"/>
        <end position="140"/>
    </location>
</feature>
<dbReference type="Proteomes" id="UP001165580">
    <property type="component" value="Unassembled WGS sequence"/>
</dbReference>
<reference evidence="4" key="1">
    <citation type="submission" date="2022-08" db="EMBL/GenBank/DDBJ databases">
        <authorList>
            <person name="Deng Y."/>
            <person name="Han X.-F."/>
            <person name="Zhang Y.-Q."/>
        </authorList>
    </citation>
    <scope>NUCLEOTIDE SEQUENCE</scope>
    <source>
        <strain evidence="4">CPCC 205716</strain>
    </source>
</reference>
<feature type="compositionally biased region" description="Low complexity" evidence="3">
    <location>
        <begin position="149"/>
        <end position="158"/>
    </location>
</feature>
<organism evidence="4 5">
    <name type="scientific">Herbiconiux gentiana</name>
    <dbReference type="NCBI Taxonomy" id="2970912"/>
    <lineage>
        <taxon>Bacteria</taxon>
        <taxon>Bacillati</taxon>
        <taxon>Actinomycetota</taxon>
        <taxon>Actinomycetes</taxon>
        <taxon>Micrococcales</taxon>
        <taxon>Microbacteriaceae</taxon>
        <taxon>Herbiconiux</taxon>
    </lineage>
</organism>
<dbReference type="Gene3D" id="2.40.50.140">
    <property type="entry name" value="Nucleic acid-binding proteins"/>
    <property type="match status" value="1"/>
</dbReference>